<dbReference type="EnsemblMetazoa" id="OVOC12825.1">
    <property type="protein sequence ID" value="OVOC12825.1"/>
    <property type="gene ID" value="WBGene00249634"/>
</dbReference>
<evidence type="ECO:0000259" key="8">
    <source>
        <dbReference type="SMART" id="SM00645"/>
    </source>
</evidence>
<dbReference type="InterPro" id="IPR000169">
    <property type="entry name" value="Pept_cys_AS"/>
</dbReference>
<dbReference type="SUPFAM" id="SSF54001">
    <property type="entry name" value="Cysteine proteinases"/>
    <property type="match status" value="1"/>
</dbReference>
<sequence>MEDNGKIQAMEKLETEWIDYTTALEENSLRMAIFESNQLIMEDTNRKYEQGLISYTNALNHLADLTDEEFNMMDGLSFSNETYLQGGKQMIAELYEYDPKAKLPGSIDWRKTGHVTSIKDQGKCGACYAFATAAVLESYYKKKSGILIDLSPQNIIDCSRNYGNKGCYGGTVSRSFEYAKHYGIAQQSKYPYVEIEQRCKWKKKIGIVTVNDYVMIPQGDELALKHAVAKLGPVAAAVHQSQPDFKLYKSGIYSSSNCGEPNHAVLVVGYGRHPIMGDYWIVKNSWGTNWGDSGYFYIARNQRNMCDIATFAFVPI</sequence>
<protein>
    <recommendedName>
        <fullName evidence="7">Cathepsin L-like</fullName>
    </recommendedName>
</protein>
<evidence type="ECO:0000259" key="9">
    <source>
        <dbReference type="SMART" id="SM00848"/>
    </source>
</evidence>
<keyword evidence="2" id="KW-0645">Protease</keyword>
<reference evidence="11" key="1">
    <citation type="submission" date="2013-10" db="EMBL/GenBank/DDBJ databases">
        <title>Genome sequencing of Onchocerca volvulus.</title>
        <authorList>
            <person name="Cotton J."/>
            <person name="Tsai J."/>
            <person name="Stanley E."/>
            <person name="Tracey A."/>
            <person name="Holroyd N."/>
            <person name="Lustigman S."/>
            <person name="Berriman M."/>
        </authorList>
    </citation>
    <scope>NUCLEOTIDE SEQUENCE</scope>
</reference>
<evidence type="ECO:0000256" key="7">
    <source>
        <dbReference type="ARBA" id="ARBA00069138"/>
    </source>
</evidence>
<keyword evidence="6" id="KW-1015">Disulfide bond</keyword>
<dbReference type="InterPro" id="IPR013128">
    <property type="entry name" value="Peptidase_C1A"/>
</dbReference>
<dbReference type="AlphaFoldDB" id="A0A8R1TN71"/>
<evidence type="ECO:0000256" key="1">
    <source>
        <dbReference type="ARBA" id="ARBA00008455"/>
    </source>
</evidence>
<dbReference type="Gene3D" id="3.90.70.10">
    <property type="entry name" value="Cysteine proteinases"/>
    <property type="match status" value="1"/>
</dbReference>
<evidence type="ECO:0000256" key="4">
    <source>
        <dbReference type="ARBA" id="ARBA00022807"/>
    </source>
</evidence>
<name>A0A8R1TN71_ONCVO</name>
<dbReference type="FunFam" id="3.90.70.10:FF:000006">
    <property type="entry name" value="Cathepsin S"/>
    <property type="match status" value="1"/>
</dbReference>
<dbReference type="SMART" id="SM00848">
    <property type="entry name" value="Inhibitor_I29"/>
    <property type="match status" value="1"/>
</dbReference>
<dbReference type="InterPro" id="IPR039417">
    <property type="entry name" value="Peptidase_C1A_papain-like"/>
</dbReference>
<dbReference type="GO" id="GO:0006508">
    <property type="term" value="P:proteolysis"/>
    <property type="evidence" value="ECO:0007669"/>
    <property type="project" value="UniProtKB-KW"/>
</dbReference>
<keyword evidence="3" id="KW-0378">Hydrolase</keyword>
<dbReference type="SMART" id="SM00645">
    <property type="entry name" value="Pept_C1"/>
    <property type="match status" value="1"/>
</dbReference>
<evidence type="ECO:0000313" key="10">
    <source>
        <dbReference type="EnsemblMetazoa" id="OVOC12825.1"/>
    </source>
</evidence>
<proteinExistence type="inferred from homology"/>
<dbReference type="PROSITE" id="PS00640">
    <property type="entry name" value="THIOL_PROTEASE_ASN"/>
    <property type="match status" value="1"/>
</dbReference>
<evidence type="ECO:0000256" key="3">
    <source>
        <dbReference type="ARBA" id="ARBA00022801"/>
    </source>
</evidence>
<feature type="domain" description="Cathepsin propeptide inhibitor" evidence="9">
    <location>
        <begin position="17"/>
        <end position="70"/>
    </location>
</feature>
<accession>A0A8R1TN71</accession>
<dbReference type="InterPro" id="IPR038765">
    <property type="entry name" value="Papain-like_cys_pep_sf"/>
</dbReference>
<keyword evidence="11" id="KW-1185">Reference proteome</keyword>
<dbReference type="InterPro" id="IPR025661">
    <property type="entry name" value="Pept_asp_AS"/>
</dbReference>
<evidence type="ECO:0000256" key="5">
    <source>
        <dbReference type="ARBA" id="ARBA00023145"/>
    </source>
</evidence>
<dbReference type="Pfam" id="PF08246">
    <property type="entry name" value="Inhibitor_I29"/>
    <property type="match status" value="1"/>
</dbReference>
<organism evidence="10 11">
    <name type="scientific">Onchocerca volvulus</name>
    <dbReference type="NCBI Taxonomy" id="6282"/>
    <lineage>
        <taxon>Eukaryota</taxon>
        <taxon>Metazoa</taxon>
        <taxon>Ecdysozoa</taxon>
        <taxon>Nematoda</taxon>
        <taxon>Chromadorea</taxon>
        <taxon>Rhabditida</taxon>
        <taxon>Spirurina</taxon>
        <taxon>Spiruromorpha</taxon>
        <taxon>Filarioidea</taxon>
        <taxon>Onchocercidae</taxon>
        <taxon>Onchocerca</taxon>
    </lineage>
</organism>
<evidence type="ECO:0000313" key="11">
    <source>
        <dbReference type="Proteomes" id="UP000024404"/>
    </source>
</evidence>
<keyword evidence="4" id="KW-0788">Thiol protease</keyword>
<dbReference type="Pfam" id="PF00112">
    <property type="entry name" value="Peptidase_C1"/>
    <property type="match status" value="1"/>
</dbReference>
<keyword evidence="5" id="KW-0865">Zymogen</keyword>
<dbReference type="GO" id="GO:0008234">
    <property type="term" value="F:cysteine-type peptidase activity"/>
    <property type="evidence" value="ECO:0007669"/>
    <property type="project" value="UniProtKB-KW"/>
</dbReference>
<dbReference type="InterPro" id="IPR013201">
    <property type="entry name" value="Prot_inhib_I29"/>
</dbReference>
<dbReference type="PROSITE" id="PS00139">
    <property type="entry name" value="THIOL_PROTEASE_CYS"/>
    <property type="match status" value="1"/>
</dbReference>
<dbReference type="InterPro" id="IPR000668">
    <property type="entry name" value="Peptidase_C1A_C"/>
</dbReference>
<dbReference type="CDD" id="cd02248">
    <property type="entry name" value="Peptidase_C1A"/>
    <property type="match status" value="1"/>
</dbReference>
<reference evidence="10" key="2">
    <citation type="submission" date="2022-06" db="UniProtKB">
        <authorList>
            <consortium name="EnsemblMetazoa"/>
        </authorList>
    </citation>
    <scope>IDENTIFICATION</scope>
</reference>
<feature type="domain" description="Peptidase C1A papain C-terminal" evidence="8">
    <location>
        <begin position="103"/>
        <end position="316"/>
    </location>
</feature>
<dbReference type="OMA" id="VFYDPSC"/>
<dbReference type="PANTHER" id="PTHR12411">
    <property type="entry name" value="CYSTEINE PROTEASE FAMILY C1-RELATED"/>
    <property type="match status" value="1"/>
</dbReference>
<dbReference type="EMBL" id="CMVM020000762">
    <property type="status" value="NOT_ANNOTATED_CDS"/>
    <property type="molecule type" value="Genomic_DNA"/>
</dbReference>
<comment type="similarity">
    <text evidence="1">Belongs to the peptidase C1 family.</text>
</comment>
<evidence type="ECO:0000256" key="2">
    <source>
        <dbReference type="ARBA" id="ARBA00022670"/>
    </source>
</evidence>
<dbReference type="PRINTS" id="PR00705">
    <property type="entry name" value="PAPAIN"/>
</dbReference>
<evidence type="ECO:0000256" key="6">
    <source>
        <dbReference type="ARBA" id="ARBA00023157"/>
    </source>
</evidence>
<dbReference type="Proteomes" id="UP000024404">
    <property type="component" value="Unassembled WGS sequence"/>
</dbReference>